<reference evidence="1 2" key="1">
    <citation type="submission" date="2023-04" db="EMBL/GenBank/DDBJ databases">
        <title>Forest soil microbial communities from Buena Vista Peninsula, Colon Province, Panama.</title>
        <authorList>
            <person name="Bouskill N."/>
        </authorList>
    </citation>
    <scope>NUCLEOTIDE SEQUENCE [LARGE SCALE GENOMIC DNA]</scope>
    <source>
        <strain evidence="1 2">AC80</strain>
    </source>
</reference>
<keyword evidence="2" id="KW-1185">Reference proteome</keyword>
<evidence type="ECO:0000313" key="2">
    <source>
        <dbReference type="Proteomes" id="UP001160130"/>
    </source>
</evidence>
<dbReference type="EMBL" id="JARXVE010000004">
    <property type="protein sequence ID" value="MDH6196083.1"/>
    <property type="molecule type" value="Genomic_DNA"/>
</dbReference>
<dbReference type="RefSeq" id="WP_280832732.1">
    <property type="nucleotide sequence ID" value="NZ_JARXVE010000004.1"/>
</dbReference>
<protein>
    <submittedName>
        <fullName evidence="1">Deacetylase</fullName>
    </submittedName>
</protein>
<dbReference type="InterPro" id="IPR018763">
    <property type="entry name" value="DUF2334"/>
</dbReference>
<dbReference type="CDD" id="cd11374">
    <property type="entry name" value="CE4_u10"/>
    <property type="match status" value="1"/>
</dbReference>
<dbReference type="Gene3D" id="3.20.20.370">
    <property type="entry name" value="Glycoside hydrolase/deacetylase"/>
    <property type="match status" value="1"/>
</dbReference>
<name>A0ABT6KZM1_9MYCO</name>
<gene>
    <name evidence="1" type="ORF">M2272_002726</name>
</gene>
<dbReference type="InterPro" id="IPR011330">
    <property type="entry name" value="Glyco_hydro/deAcase_b/a-brl"/>
</dbReference>
<dbReference type="SUPFAM" id="SSF88713">
    <property type="entry name" value="Glycoside hydrolase/deacetylase"/>
    <property type="match status" value="1"/>
</dbReference>
<organism evidence="1 2">
    <name type="scientific">Mycolicibacterium frederiksbergense</name>
    <dbReference type="NCBI Taxonomy" id="117567"/>
    <lineage>
        <taxon>Bacteria</taxon>
        <taxon>Bacillati</taxon>
        <taxon>Actinomycetota</taxon>
        <taxon>Actinomycetes</taxon>
        <taxon>Mycobacteriales</taxon>
        <taxon>Mycobacteriaceae</taxon>
        <taxon>Mycolicibacterium</taxon>
    </lineage>
</organism>
<sequence>MPGQLIVSISQISDRTLADVESFCAELDARGVPVSLMVAPRLKGGYRLDRDATTVEWLARRRSAGAALVLHGYDEAATKKRRGEFAALPAHEANLRLMGADRVLEHLGLRTRLFAAPGWAVSQGTVTALPRNGFRLLIDLHGITDLVRHTTTRARVVGIGEGFLAEPWWCRTLVLSAERTARRGGTVRVAVAARHLRRPGPRQAMLDAIDLALLHGCEPTVYQWRGFSVLTEAA</sequence>
<dbReference type="Pfam" id="PF10096">
    <property type="entry name" value="DUF2334"/>
    <property type="match status" value="1"/>
</dbReference>
<dbReference type="Proteomes" id="UP001160130">
    <property type="component" value="Unassembled WGS sequence"/>
</dbReference>
<proteinExistence type="predicted"/>
<comment type="caution">
    <text evidence="1">The sequence shown here is derived from an EMBL/GenBank/DDBJ whole genome shotgun (WGS) entry which is preliminary data.</text>
</comment>
<accession>A0ABT6KZM1</accession>
<evidence type="ECO:0000313" key="1">
    <source>
        <dbReference type="EMBL" id="MDH6196083.1"/>
    </source>
</evidence>